<keyword evidence="2" id="KW-0731">Sigma factor</keyword>
<comment type="caution">
    <text evidence="6">The sequence shown here is derived from an EMBL/GenBank/DDBJ whole genome shotgun (WGS) entry which is preliminary data.</text>
</comment>
<evidence type="ECO:0000313" key="6">
    <source>
        <dbReference type="EMBL" id="KPV46787.1"/>
    </source>
</evidence>
<evidence type="ECO:0000256" key="2">
    <source>
        <dbReference type="ARBA" id="ARBA00023082"/>
    </source>
</evidence>
<dbReference type="AlphaFoldDB" id="A0A0P9GYZ6"/>
<sequence length="131" mass="14175">MPGPTIELSIYADEAALLAGLRAGEPDACTCLVKRFAPLVYAKALRIVADPDEAEGVLQLTFIKACEKFASFEGRSGLGSWLYQIATNEALMKLRRRRPGGSLDELAEAIAPEELPNNLRSWSRDPASAAL</sequence>
<feature type="non-terminal residue" evidence="6">
    <location>
        <position position="131"/>
    </location>
</feature>
<evidence type="ECO:0000259" key="5">
    <source>
        <dbReference type="Pfam" id="PF04542"/>
    </source>
</evidence>
<evidence type="ECO:0000256" key="3">
    <source>
        <dbReference type="ARBA" id="ARBA00023125"/>
    </source>
</evidence>
<keyword evidence="7" id="KW-1185">Reference proteome</keyword>
<proteinExistence type="predicted"/>
<accession>A0A0P9GYZ6</accession>
<dbReference type="InterPro" id="IPR007627">
    <property type="entry name" value="RNA_pol_sigma70_r2"/>
</dbReference>
<keyword evidence="4" id="KW-0804">Transcription</keyword>
<dbReference type="SUPFAM" id="SSF88946">
    <property type="entry name" value="Sigma2 domain of RNA polymerase sigma factors"/>
    <property type="match status" value="1"/>
</dbReference>
<dbReference type="InterPro" id="IPR013325">
    <property type="entry name" value="RNA_pol_sigma_r2"/>
</dbReference>
<reference evidence="6 7" key="1">
    <citation type="submission" date="2015-09" db="EMBL/GenBank/DDBJ databases">
        <title>Draft genome sequence of Kouleothrix aurantiaca JCM 19913.</title>
        <authorList>
            <person name="Hemp J."/>
        </authorList>
    </citation>
    <scope>NUCLEOTIDE SEQUENCE [LARGE SCALE GENOMIC DNA]</scope>
    <source>
        <strain evidence="6 7">COM-B</strain>
    </source>
</reference>
<keyword evidence="3" id="KW-0238">DNA-binding</keyword>
<dbReference type="EMBL" id="LJCR01003508">
    <property type="protein sequence ID" value="KPV46787.1"/>
    <property type="molecule type" value="Genomic_DNA"/>
</dbReference>
<dbReference type="Pfam" id="PF04542">
    <property type="entry name" value="Sigma70_r2"/>
    <property type="match status" value="1"/>
</dbReference>
<dbReference type="Gene3D" id="1.10.1740.10">
    <property type="match status" value="1"/>
</dbReference>
<protein>
    <submittedName>
        <fullName evidence="6">RNA polymerase subunit sigma-24</fullName>
    </submittedName>
</protein>
<keyword evidence="1" id="KW-0805">Transcription regulation</keyword>
<organism evidence="6 7">
    <name type="scientific">Kouleothrix aurantiaca</name>
    <dbReference type="NCBI Taxonomy" id="186479"/>
    <lineage>
        <taxon>Bacteria</taxon>
        <taxon>Bacillati</taxon>
        <taxon>Chloroflexota</taxon>
        <taxon>Chloroflexia</taxon>
        <taxon>Chloroflexales</taxon>
        <taxon>Roseiflexineae</taxon>
        <taxon>Roseiflexaceae</taxon>
        <taxon>Kouleothrix</taxon>
    </lineage>
</organism>
<gene>
    <name evidence="6" type="ORF">SE17_42995</name>
</gene>
<dbReference type="GO" id="GO:0003677">
    <property type="term" value="F:DNA binding"/>
    <property type="evidence" value="ECO:0007669"/>
    <property type="project" value="UniProtKB-KW"/>
</dbReference>
<name>A0A0P9GYZ6_9CHLR</name>
<dbReference type="InterPro" id="IPR039425">
    <property type="entry name" value="RNA_pol_sigma-70-like"/>
</dbReference>
<feature type="domain" description="RNA polymerase sigma-70 region 2" evidence="5">
    <location>
        <begin position="32"/>
        <end position="98"/>
    </location>
</feature>
<dbReference type="GO" id="GO:0016987">
    <property type="term" value="F:sigma factor activity"/>
    <property type="evidence" value="ECO:0007669"/>
    <property type="project" value="UniProtKB-KW"/>
</dbReference>
<evidence type="ECO:0000256" key="1">
    <source>
        <dbReference type="ARBA" id="ARBA00023015"/>
    </source>
</evidence>
<evidence type="ECO:0000256" key="4">
    <source>
        <dbReference type="ARBA" id="ARBA00023163"/>
    </source>
</evidence>
<dbReference type="Proteomes" id="UP000050509">
    <property type="component" value="Unassembled WGS sequence"/>
</dbReference>
<dbReference type="GO" id="GO:0006352">
    <property type="term" value="P:DNA-templated transcription initiation"/>
    <property type="evidence" value="ECO:0007669"/>
    <property type="project" value="InterPro"/>
</dbReference>
<dbReference type="PANTHER" id="PTHR43133">
    <property type="entry name" value="RNA POLYMERASE ECF-TYPE SIGMA FACTO"/>
    <property type="match status" value="1"/>
</dbReference>
<evidence type="ECO:0000313" key="7">
    <source>
        <dbReference type="Proteomes" id="UP000050509"/>
    </source>
</evidence>
<dbReference type="PANTHER" id="PTHR43133:SF8">
    <property type="entry name" value="RNA POLYMERASE SIGMA FACTOR HI_1459-RELATED"/>
    <property type="match status" value="1"/>
</dbReference>